<evidence type="ECO:0000313" key="1">
    <source>
        <dbReference type="EMBL" id="HJF71477.1"/>
    </source>
</evidence>
<dbReference type="AlphaFoldDB" id="A0A921H773"/>
<name>A0A921H773_9BACT</name>
<reference evidence="1" key="2">
    <citation type="submission" date="2021-09" db="EMBL/GenBank/DDBJ databases">
        <authorList>
            <person name="Gilroy R."/>
        </authorList>
    </citation>
    <scope>NUCLEOTIDE SEQUENCE</scope>
    <source>
        <strain evidence="1">6966</strain>
    </source>
</reference>
<comment type="caution">
    <text evidence="1">The sequence shown here is derived from an EMBL/GenBank/DDBJ whole genome shotgun (WGS) entry which is preliminary data.</text>
</comment>
<protein>
    <submittedName>
        <fullName evidence="1">Uncharacterized protein</fullName>
    </submittedName>
</protein>
<gene>
    <name evidence="1" type="ORF">K8V05_12055</name>
</gene>
<proteinExistence type="predicted"/>
<accession>A0A921H773</accession>
<dbReference type="EMBL" id="DYVS01000223">
    <property type="protein sequence ID" value="HJF71477.1"/>
    <property type="molecule type" value="Genomic_DNA"/>
</dbReference>
<evidence type="ECO:0000313" key="2">
    <source>
        <dbReference type="Proteomes" id="UP000742098"/>
    </source>
</evidence>
<dbReference type="Proteomes" id="UP000742098">
    <property type="component" value="Unassembled WGS sequence"/>
</dbReference>
<reference evidence="1" key="1">
    <citation type="journal article" date="2021" name="PeerJ">
        <title>Extensive microbial diversity within the chicken gut microbiome revealed by metagenomics and culture.</title>
        <authorList>
            <person name="Gilroy R."/>
            <person name="Ravi A."/>
            <person name="Getino M."/>
            <person name="Pursley I."/>
            <person name="Horton D.L."/>
            <person name="Alikhan N.F."/>
            <person name="Baker D."/>
            <person name="Gharbi K."/>
            <person name="Hall N."/>
            <person name="Watson M."/>
            <person name="Adriaenssens E.M."/>
            <person name="Foster-Nyarko E."/>
            <person name="Jarju S."/>
            <person name="Secka A."/>
            <person name="Antonio M."/>
            <person name="Oren A."/>
            <person name="Chaudhuri R.R."/>
            <person name="La Ragione R."/>
            <person name="Hildebrand F."/>
            <person name="Pallen M.J."/>
        </authorList>
    </citation>
    <scope>NUCLEOTIDE SEQUENCE</scope>
    <source>
        <strain evidence="1">6966</strain>
    </source>
</reference>
<sequence length="263" mass="30674">MEYKNEFREMLEKAEKEGQYVGTGNPNAKILIIGKELAINQENEEQITAEIKTNVTKWKENIANSLSQNDPLEWTNPLYLYKHSEQKKEGHTWNKYQKLIDYIREVPHKRETDFQEYAFLTEYNANPSKTTAGQDNGPRKQSIKERNQFFKDTKFFQQFPIVIVAAGDYANKGFGVSLEETFQVKWEGVVYEVKGKETITLPVNDYSEKPLYWYSLHTNTSQDKLVVHTHQLSGAIPNRLLQEIAREIKKFWLSSDKLLLADV</sequence>
<organism evidence="1 2">
    <name type="scientific">Butyricimonas virosa</name>
    <dbReference type="NCBI Taxonomy" id="544645"/>
    <lineage>
        <taxon>Bacteria</taxon>
        <taxon>Pseudomonadati</taxon>
        <taxon>Bacteroidota</taxon>
        <taxon>Bacteroidia</taxon>
        <taxon>Bacteroidales</taxon>
        <taxon>Odoribacteraceae</taxon>
        <taxon>Butyricimonas</taxon>
    </lineage>
</organism>